<evidence type="ECO:0000259" key="6">
    <source>
        <dbReference type="PROSITE" id="PS51635"/>
    </source>
</evidence>
<keyword evidence="5" id="KW-0812">Transmembrane</keyword>
<accession>A0A1L3GPK8</accession>
<dbReference type="PANTHER" id="PTHR14226:SF76">
    <property type="entry name" value="NTE FAMILY PROTEIN RSSA"/>
    <property type="match status" value="1"/>
</dbReference>
<keyword evidence="1 4" id="KW-0378">Hydrolase</keyword>
<evidence type="ECO:0000256" key="2">
    <source>
        <dbReference type="ARBA" id="ARBA00022963"/>
    </source>
</evidence>
<keyword evidence="2 4" id="KW-0442">Lipid degradation</keyword>
<dbReference type="InterPro" id="IPR002641">
    <property type="entry name" value="PNPLA_dom"/>
</dbReference>
<feature type="domain" description="PNPLA" evidence="6">
    <location>
        <begin position="10"/>
        <end position="171"/>
    </location>
</feature>
<feature type="short sequence motif" description="DGA/G" evidence="4">
    <location>
        <begin position="158"/>
        <end position="160"/>
    </location>
</feature>
<dbReference type="Proteomes" id="UP000182517">
    <property type="component" value="Chromosome"/>
</dbReference>
<dbReference type="GO" id="GO:0016042">
    <property type="term" value="P:lipid catabolic process"/>
    <property type="evidence" value="ECO:0007669"/>
    <property type="project" value="UniProtKB-UniRule"/>
</dbReference>
<dbReference type="SUPFAM" id="SSF52151">
    <property type="entry name" value="FabD/lysophospholipase-like"/>
    <property type="match status" value="1"/>
</dbReference>
<dbReference type="EMBL" id="CP015519">
    <property type="protein sequence ID" value="APG27608.1"/>
    <property type="molecule type" value="Genomic_DNA"/>
</dbReference>
<feature type="short sequence motif" description="GXSXG" evidence="4">
    <location>
        <begin position="41"/>
        <end position="45"/>
    </location>
</feature>
<dbReference type="STRING" id="1842532.A7E78_07010"/>
<dbReference type="InterPro" id="IPR050301">
    <property type="entry name" value="NTE"/>
</dbReference>
<dbReference type="AlphaFoldDB" id="A0A1L3GPK8"/>
<keyword evidence="3 4" id="KW-0443">Lipid metabolism</keyword>
<dbReference type="RefSeq" id="WP_072283573.1">
    <property type="nucleotide sequence ID" value="NZ_CP015519.1"/>
</dbReference>
<evidence type="ECO:0000256" key="3">
    <source>
        <dbReference type="ARBA" id="ARBA00023098"/>
    </source>
</evidence>
<evidence type="ECO:0000256" key="4">
    <source>
        <dbReference type="PROSITE-ProRule" id="PRU01161"/>
    </source>
</evidence>
<dbReference type="GO" id="GO:0016787">
    <property type="term" value="F:hydrolase activity"/>
    <property type="evidence" value="ECO:0007669"/>
    <property type="project" value="UniProtKB-UniRule"/>
</dbReference>
<keyword evidence="5" id="KW-1133">Transmembrane helix</keyword>
<evidence type="ECO:0000313" key="8">
    <source>
        <dbReference type="Proteomes" id="UP000182517"/>
    </source>
</evidence>
<keyword evidence="8" id="KW-1185">Reference proteome</keyword>
<organism evidence="7 8">
    <name type="scientific">Syntrophotalea acetylenivorans</name>
    <dbReference type="NCBI Taxonomy" id="1842532"/>
    <lineage>
        <taxon>Bacteria</taxon>
        <taxon>Pseudomonadati</taxon>
        <taxon>Thermodesulfobacteriota</taxon>
        <taxon>Desulfuromonadia</taxon>
        <taxon>Desulfuromonadales</taxon>
        <taxon>Syntrophotaleaceae</taxon>
        <taxon>Syntrophotalea</taxon>
    </lineage>
</organism>
<dbReference type="Pfam" id="PF01734">
    <property type="entry name" value="Patatin"/>
    <property type="match status" value="1"/>
</dbReference>
<sequence>MDTVKTTIGLALGSGAARGLAHIGVLKVLEEAAIPIACIAGTSIGAFIGALYAAGVPVQQMEKTLCELNWRALARLLSPALPTSGLLDGGKVVEFMAELLPVQTFEELSIPLAVTATDIESGEALVIHQGSLLEGLHAATAFPGIFTPVPWNGRFLVDGGLCNPVPANVAYRMGAQRVIGVSAIPTLTGPQSTGLQTPFIKPRKPHNTLRRFFTSAQLENLFHDIWQNNRQPQSSAAAQSQKRPQQRSPGIFRVCSRSVAIMENQINDLRLEKEAIDLLVRPIFDDISLLDFHRAKESIKAGEIATLRLLPKIRQLLE</sequence>
<keyword evidence="5" id="KW-0472">Membrane</keyword>
<feature type="active site" description="Proton acceptor" evidence="4">
    <location>
        <position position="158"/>
    </location>
</feature>
<proteinExistence type="predicted"/>
<feature type="active site" description="Nucleophile" evidence="4">
    <location>
        <position position="43"/>
    </location>
</feature>
<dbReference type="PROSITE" id="PS51635">
    <property type="entry name" value="PNPLA"/>
    <property type="match status" value="1"/>
</dbReference>
<dbReference type="InterPro" id="IPR016035">
    <property type="entry name" value="Acyl_Trfase/lysoPLipase"/>
</dbReference>
<evidence type="ECO:0000256" key="1">
    <source>
        <dbReference type="ARBA" id="ARBA00022801"/>
    </source>
</evidence>
<feature type="transmembrane region" description="Helical" evidence="5">
    <location>
        <begin position="32"/>
        <end position="54"/>
    </location>
</feature>
<protein>
    <recommendedName>
        <fullName evidence="6">PNPLA domain-containing protein</fullName>
    </recommendedName>
</protein>
<dbReference type="Gene3D" id="3.40.1090.10">
    <property type="entry name" value="Cytosolic phospholipase A2 catalytic domain"/>
    <property type="match status" value="2"/>
</dbReference>
<dbReference type="OrthoDB" id="5290098at2"/>
<dbReference type="PANTHER" id="PTHR14226">
    <property type="entry name" value="NEUROPATHY TARGET ESTERASE/SWISS CHEESE D.MELANOGASTER"/>
    <property type="match status" value="1"/>
</dbReference>
<evidence type="ECO:0000313" key="7">
    <source>
        <dbReference type="EMBL" id="APG27608.1"/>
    </source>
</evidence>
<comment type="caution">
    <text evidence="4">Lacks conserved residue(s) required for the propagation of feature annotation.</text>
</comment>
<name>A0A1L3GPK8_9BACT</name>
<reference evidence="7 8" key="1">
    <citation type="journal article" date="2017" name="Genome Announc.">
        <title>Complete Genome Sequences of Two Acetylene-Fermenting Pelobacter acetylenicus Strains.</title>
        <authorList>
            <person name="Sutton J.M."/>
            <person name="Baesman S.M."/>
            <person name="Fierst J.L."/>
            <person name="Poret-Peterson A.T."/>
            <person name="Oremland R.S."/>
            <person name="Dunlap D.S."/>
            <person name="Akob D.M."/>
        </authorList>
    </citation>
    <scope>NUCLEOTIDE SEQUENCE [LARGE SCALE GENOMIC DNA]</scope>
    <source>
        <strain evidence="7 8">SFB93</strain>
    </source>
</reference>
<gene>
    <name evidence="7" type="ORF">A7E78_07010</name>
</gene>
<evidence type="ECO:0000256" key="5">
    <source>
        <dbReference type="SAM" id="Phobius"/>
    </source>
</evidence>
<dbReference type="KEGG" id="pef:A7E78_07010"/>